<evidence type="ECO:0000256" key="1">
    <source>
        <dbReference type="SAM" id="MobiDB-lite"/>
    </source>
</evidence>
<dbReference type="OMA" id="HESHKEM"/>
<sequence length="355" mass="40176">MMLRLTNMPTTEQRSYDECESDTESFHSAITTAPPDVEGRTNFNGQRGKSASQHLETTTISSAANIRTKRQQRKPSSSPVPIIPTRRSSSKRRKTSRLSATTADRTLLTNEYFFSLDGILALSREFTPLPSASHSSSNSRTATRHPSLNPQEDHHNNSFSPSTATEDMQHLCTRLDEKLAYTLTYSYSRNEDSESSSSPSLRAASSRTSADGFTQSILRRDNSNNSNSAHQVPHNSRLASTDPFPSMSDQSFKPHRPCLNTIHTWTSNQTRRLEYEKIDRAYSGLRGFVRRVLPRWLRPRDARTGFFTGDCDGRSVRRFRMDLDTEEESVGQHNGNKLGHANDDTKHKHKWMCFG</sequence>
<feature type="region of interest" description="Disordered" evidence="1">
    <location>
        <begin position="188"/>
        <end position="255"/>
    </location>
</feature>
<dbReference type="OrthoDB" id="5366332at2759"/>
<feature type="compositionally biased region" description="Polar residues" evidence="1">
    <location>
        <begin position="157"/>
        <end position="166"/>
    </location>
</feature>
<dbReference type="RefSeq" id="XP_016227046.1">
    <property type="nucleotide sequence ID" value="XM_016367528.1"/>
</dbReference>
<dbReference type="AlphaFoldDB" id="A0A0D1ZLJ2"/>
<gene>
    <name evidence="2" type="ORF">PV10_03126</name>
</gene>
<feature type="compositionally biased region" description="Polar residues" evidence="1">
    <location>
        <begin position="211"/>
        <end position="239"/>
    </location>
</feature>
<keyword evidence="3" id="KW-1185">Reference proteome</keyword>
<reference evidence="2 3" key="1">
    <citation type="submission" date="2015-01" db="EMBL/GenBank/DDBJ databases">
        <title>The Genome Sequence of Exophiala mesophila CBS40295.</title>
        <authorList>
            <consortium name="The Broad Institute Genomics Platform"/>
            <person name="Cuomo C."/>
            <person name="de Hoog S."/>
            <person name="Gorbushina A."/>
            <person name="Stielow B."/>
            <person name="Teixiera M."/>
            <person name="Abouelleil A."/>
            <person name="Chapman S.B."/>
            <person name="Priest M."/>
            <person name="Young S.K."/>
            <person name="Wortman J."/>
            <person name="Nusbaum C."/>
            <person name="Birren B."/>
        </authorList>
    </citation>
    <scope>NUCLEOTIDE SEQUENCE [LARGE SCALE GENOMIC DNA]</scope>
    <source>
        <strain evidence="2 3">CBS 40295</strain>
    </source>
</reference>
<protein>
    <submittedName>
        <fullName evidence="2">Uncharacterized protein</fullName>
    </submittedName>
</protein>
<feature type="region of interest" description="Disordered" evidence="1">
    <location>
        <begin position="129"/>
        <end position="167"/>
    </location>
</feature>
<dbReference type="VEuPathDB" id="FungiDB:PV10_03126"/>
<proteinExistence type="predicted"/>
<feature type="region of interest" description="Disordered" evidence="1">
    <location>
        <begin position="1"/>
        <end position="102"/>
    </location>
</feature>
<dbReference type="HOGENOM" id="CLU_049470_0_0_1"/>
<dbReference type="GeneID" id="27320971"/>
<dbReference type="Proteomes" id="UP000054302">
    <property type="component" value="Unassembled WGS sequence"/>
</dbReference>
<feature type="compositionally biased region" description="Low complexity" evidence="1">
    <location>
        <begin position="131"/>
        <end position="145"/>
    </location>
</feature>
<evidence type="ECO:0000313" key="2">
    <source>
        <dbReference type="EMBL" id="KIV95472.1"/>
    </source>
</evidence>
<feature type="compositionally biased region" description="Low complexity" evidence="1">
    <location>
        <begin position="195"/>
        <end position="210"/>
    </location>
</feature>
<name>A0A0D1ZLJ2_EXOME</name>
<organism evidence="2 3">
    <name type="scientific">Exophiala mesophila</name>
    <name type="common">Black yeast-like fungus</name>
    <dbReference type="NCBI Taxonomy" id="212818"/>
    <lineage>
        <taxon>Eukaryota</taxon>
        <taxon>Fungi</taxon>
        <taxon>Dikarya</taxon>
        <taxon>Ascomycota</taxon>
        <taxon>Pezizomycotina</taxon>
        <taxon>Eurotiomycetes</taxon>
        <taxon>Chaetothyriomycetidae</taxon>
        <taxon>Chaetothyriales</taxon>
        <taxon>Herpotrichiellaceae</taxon>
        <taxon>Exophiala</taxon>
    </lineage>
</organism>
<dbReference type="EMBL" id="KN847521">
    <property type="protein sequence ID" value="KIV95472.1"/>
    <property type="molecule type" value="Genomic_DNA"/>
</dbReference>
<feature type="compositionally biased region" description="Polar residues" evidence="1">
    <location>
        <begin position="41"/>
        <end position="65"/>
    </location>
</feature>
<accession>A0A0D1ZLJ2</accession>
<evidence type="ECO:0000313" key="3">
    <source>
        <dbReference type="Proteomes" id="UP000054302"/>
    </source>
</evidence>